<dbReference type="Gene3D" id="1.10.246.60">
    <property type="entry name" value="Eukaryotic translation initiation factor 3 like domains"/>
    <property type="match status" value="1"/>
</dbReference>
<feature type="compositionally biased region" description="Basic and acidic residues" evidence="4">
    <location>
        <begin position="51"/>
        <end position="63"/>
    </location>
</feature>
<evidence type="ECO:0000313" key="6">
    <source>
        <dbReference type="Proteomes" id="UP000241890"/>
    </source>
</evidence>
<evidence type="ECO:0000313" key="5">
    <source>
        <dbReference type="EMBL" id="GBG30665.1"/>
    </source>
</evidence>
<dbReference type="EMBL" id="BEYU01000081">
    <property type="protein sequence ID" value="GBG30665.1"/>
    <property type="molecule type" value="Genomic_DNA"/>
</dbReference>
<dbReference type="Pfam" id="PF08597">
    <property type="entry name" value="eIF3_subunit"/>
    <property type="match status" value="1"/>
</dbReference>
<dbReference type="PANTHER" id="PTHR21681:SF0">
    <property type="entry name" value="EUKARYOTIC TRANSLATION INITIATION FACTOR 3 SUBUNIT J"/>
    <property type="match status" value="1"/>
</dbReference>
<evidence type="ECO:0000256" key="3">
    <source>
        <dbReference type="ARBA" id="ARBA00022917"/>
    </source>
</evidence>
<keyword evidence="2 5" id="KW-0396">Initiation factor</keyword>
<keyword evidence="6" id="KW-1185">Reference proteome</keyword>
<dbReference type="InParanoid" id="A0A2R5GJ71"/>
<dbReference type="GO" id="GO:0005852">
    <property type="term" value="C:eukaryotic translation initiation factor 3 complex"/>
    <property type="evidence" value="ECO:0007669"/>
    <property type="project" value="InterPro"/>
</dbReference>
<protein>
    <submittedName>
        <fullName evidence="5">Eukaryotic translation initiation factor 3 subunit J</fullName>
    </submittedName>
</protein>
<dbReference type="Proteomes" id="UP000241890">
    <property type="component" value="Unassembled WGS sequence"/>
</dbReference>
<dbReference type="PANTHER" id="PTHR21681">
    <property type="entry name" value="EUKARYOTIC TRANSLATION INITIATION FACTOR 3 SUBUNIT J"/>
    <property type="match status" value="1"/>
</dbReference>
<dbReference type="InterPro" id="IPR013906">
    <property type="entry name" value="eIF3j"/>
</dbReference>
<evidence type="ECO:0000256" key="1">
    <source>
        <dbReference type="ARBA" id="ARBA00022490"/>
    </source>
</evidence>
<dbReference type="OrthoDB" id="20381at2759"/>
<gene>
    <name evidence="5" type="ORF">FCC1311_068852</name>
</gene>
<evidence type="ECO:0000256" key="2">
    <source>
        <dbReference type="ARBA" id="ARBA00022540"/>
    </source>
</evidence>
<keyword evidence="1" id="KW-0963">Cytoplasm</keyword>
<keyword evidence="3" id="KW-0648">Protein biosynthesis</keyword>
<dbReference type="GO" id="GO:0003743">
    <property type="term" value="F:translation initiation factor activity"/>
    <property type="evidence" value="ECO:0007669"/>
    <property type="project" value="UniProtKB-KW"/>
</dbReference>
<comment type="caution">
    <text evidence="5">The sequence shown here is derived from an EMBL/GenBank/DDBJ whole genome shotgun (WGS) entry which is preliminary data.</text>
</comment>
<organism evidence="5 6">
    <name type="scientific">Hondaea fermentalgiana</name>
    <dbReference type="NCBI Taxonomy" id="2315210"/>
    <lineage>
        <taxon>Eukaryota</taxon>
        <taxon>Sar</taxon>
        <taxon>Stramenopiles</taxon>
        <taxon>Bigyra</taxon>
        <taxon>Labyrinthulomycetes</taxon>
        <taxon>Thraustochytrida</taxon>
        <taxon>Thraustochytriidae</taxon>
        <taxon>Hondaea</taxon>
    </lineage>
</organism>
<reference evidence="5 6" key="1">
    <citation type="submission" date="2017-12" db="EMBL/GenBank/DDBJ databases">
        <title>Sequencing, de novo assembly and annotation of complete genome of a new Thraustochytrid species, strain FCC1311.</title>
        <authorList>
            <person name="Sedici K."/>
            <person name="Godart F."/>
            <person name="Aiese Cigliano R."/>
            <person name="Sanseverino W."/>
            <person name="Barakat M."/>
            <person name="Ortet P."/>
            <person name="Marechal E."/>
            <person name="Cagnac O."/>
            <person name="Amato A."/>
        </authorList>
    </citation>
    <scope>NUCLEOTIDE SEQUENCE [LARGE SCALE GENOMIC DNA]</scope>
</reference>
<feature type="region of interest" description="Disordered" evidence="4">
    <location>
        <begin position="47"/>
        <end position="82"/>
    </location>
</feature>
<proteinExistence type="predicted"/>
<dbReference type="AlphaFoldDB" id="A0A2R5GJ71"/>
<accession>A0A2R5GJ71</accession>
<dbReference type="InterPro" id="IPR023194">
    <property type="entry name" value="eIF3-like_dom_sf"/>
</dbReference>
<evidence type="ECO:0000256" key="4">
    <source>
        <dbReference type="SAM" id="MobiDB-lite"/>
    </source>
</evidence>
<sequence length="259" mass="28679">MSWDDDDWETAADQVLAAADGVDDDKAAAAALEDSDDEEVVDFGNEAEASEATKARKQGDAAKAKAKKMTKAKKKEMEEKLEKEAEALRNAKPLSKEEKIAEKQRLQQLAEESDLSLMGEMFQAKKDEGTLDAQAIQSLLQAVPLEEEEQYKDFASAIGHRIEVEDDSFMTKEFLKELCRHLGRTIKGEDFAEVVAVLNVIKNERVKTDQNKKKKKVGKKFANVARSNTDDLADFSGADARGLAHAASYVDENLDGDFM</sequence>
<feature type="compositionally biased region" description="Basic residues" evidence="4">
    <location>
        <begin position="64"/>
        <end position="74"/>
    </location>
</feature>
<name>A0A2R5GJ71_9STRA</name>